<dbReference type="EMBL" id="SDMP01000012">
    <property type="protein sequence ID" value="RYR25445.1"/>
    <property type="molecule type" value="Genomic_DNA"/>
</dbReference>
<feature type="region of interest" description="Disordered" evidence="1">
    <location>
        <begin position="1"/>
        <end position="20"/>
    </location>
</feature>
<dbReference type="GO" id="GO:0006749">
    <property type="term" value="P:glutathione metabolic process"/>
    <property type="evidence" value="ECO:0007669"/>
    <property type="project" value="InterPro"/>
</dbReference>
<dbReference type="InterPro" id="IPR036282">
    <property type="entry name" value="Glutathione-S-Trfase_C_sf"/>
</dbReference>
<dbReference type="STRING" id="3818.A0A445AG97"/>
<gene>
    <name evidence="3" type="ORF">Ahy_B02g059195</name>
</gene>
<dbReference type="GO" id="GO:0004364">
    <property type="term" value="F:glutathione transferase activity"/>
    <property type="evidence" value="ECO:0007669"/>
    <property type="project" value="InterPro"/>
</dbReference>
<organism evidence="3 4">
    <name type="scientific">Arachis hypogaea</name>
    <name type="common">Peanut</name>
    <dbReference type="NCBI Taxonomy" id="3818"/>
    <lineage>
        <taxon>Eukaryota</taxon>
        <taxon>Viridiplantae</taxon>
        <taxon>Streptophyta</taxon>
        <taxon>Embryophyta</taxon>
        <taxon>Tracheophyta</taxon>
        <taxon>Spermatophyta</taxon>
        <taxon>Magnoliopsida</taxon>
        <taxon>eudicotyledons</taxon>
        <taxon>Gunneridae</taxon>
        <taxon>Pentapetalae</taxon>
        <taxon>rosids</taxon>
        <taxon>fabids</taxon>
        <taxon>Fabales</taxon>
        <taxon>Fabaceae</taxon>
        <taxon>Papilionoideae</taxon>
        <taxon>50 kb inversion clade</taxon>
        <taxon>dalbergioids sensu lato</taxon>
        <taxon>Dalbergieae</taxon>
        <taxon>Pterocarpus clade</taxon>
        <taxon>Arachis</taxon>
    </lineage>
</organism>
<protein>
    <recommendedName>
        <fullName evidence="2">GST C-terminal domain-containing protein</fullName>
    </recommendedName>
</protein>
<feature type="domain" description="GST C-terminal" evidence="2">
    <location>
        <begin position="38"/>
        <end position="172"/>
    </location>
</feature>
<dbReference type="Proteomes" id="UP000289738">
    <property type="component" value="Chromosome B02"/>
</dbReference>
<dbReference type="CDD" id="cd03185">
    <property type="entry name" value="GST_C_Tau"/>
    <property type="match status" value="1"/>
</dbReference>
<evidence type="ECO:0000259" key="2">
    <source>
        <dbReference type="PROSITE" id="PS50405"/>
    </source>
</evidence>
<dbReference type="Gene3D" id="1.20.1050.10">
    <property type="match status" value="1"/>
</dbReference>
<comment type="caution">
    <text evidence="3">The sequence shown here is derived from an EMBL/GenBank/DDBJ whole genome shotgun (WGS) entry which is preliminary data.</text>
</comment>
<dbReference type="SUPFAM" id="SSF47616">
    <property type="entry name" value="GST C-terminal domain-like"/>
    <property type="match status" value="1"/>
</dbReference>
<feature type="compositionally biased region" description="Basic and acidic residues" evidence="1">
    <location>
        <begin position="1"/>
        <end position="12"/>
    </location>
</feature>
<dbReference type="InterPro" id="IPR045074">
    <property type="entry name" value="GST_C_Tau"/>
</dbReference>
<dbReference type="PROSITE" id="PS50405">
    <property type="entry name" value="GST_CTER"/>
    <property type="match status" value="1"/>
</dbReference>
<proteinExistence type="predicted"/>
<reference evidence="3 4" key="1">
    <citation type="submission" date="2019-01" db="EMBL/GenBank/DDBJ databases">
        <title>Sequencing of cultivated peanut Arachis hypogaea provides insights into genome evolution and oil improvement.</title>
        <authorList>
            <person name="Chen X."/>
        </authorList>
    </citation>
    <scope>NUCLEOTIDE SEQUENCE [LARGE SCALE GENOMIC DNA]</scope>
    <source>
        <strain evidence="4">cv. Fuhuasheng</strain>
        <tissue evidence="3">Leaves</tissue>
    </source>
</reference>
<evidence type="ECO:0000256" key="1">
    <source>
        <dbReference type="SAM" id="MobiDB-lite"/>
    </source>
</evidence>
<dbReference type="InterPro" id="IPR010987">
    <property type="entry name" value="Glutathione-S-Trfase_C-like"/>
</dbReference>
<keyword evidence="4" id="KW-1185">Reference proteome</keyword>
<dbReference type="AlphaFoldDB" id="A0A445AG97"/>
<accession>A0A445AG97</accession>
<evidence type="ECO:0000313" key="4">
    <source>
        <dbReference type="Proteomes" id="UP000289738"/>
    </source>
</evidence>
<evidence type="ECO:0000313" key="3">
    <source>
        <dbReference type="EMBL" id="RYR25445.1"/>
    </source>
</evidence>
<sequence length="178" mass="21262">MRDRSKAEGSVEKRRKRGVRLARSKRRKVRCKQWNPLGREEKKLRLCRDEIFDTMKFPTVVQLIFVDIADDEEMEKAAEKVQKLPRDVEDQCLLLVDEKLFFGGDDTVNMVDIAFGSMIKFLVTTEYLNELKVLEVEKFPRLHSWFNNFKNFPIIKENFSHREKMCANLKYIRKTIRE</sequence>
<name>A0A445AG97_ARAHY</name>